<gene>
    <name evidence="3" type="ORF">PCL_08177</name>
    <name evidence="2" type="ORF">Purlil1_3177</name>
</gene>
<reference evidence="2 5" key="4">
    <citation type="journal article" date="2024" name="Microbiol. Resour. Announc.">
        <title>Genome annotations for the ascomycete fungi Trichoderma harzianum, Trichoderma aggressivum, and Purpureocillium lilacinum.</title>
        <authorList>
            <person name="Beijen E.P.W."/>
            <person name="Ohm R.A."/>
        </authorList>
    </citation>
    <scope>NUCLEOTIDE SEQUENCE [LARGE SCALE GENOMIC DNA]</scope>
    <source>
        <strain evidence="2 5">CBS 150709</strain>
    </source>
</reference>
<organism evidence="3 4">
    <name type="scientific">Purpureocillium lilacinum</name>
    <name type="common">Paecilomyces lilacinus</name>
    <dbReference type="NCBI Taxonomy" id="33203"/>
    <lineage>
        <taxon>Eukaryota</taxon>
        <taxon>Fungi</taxon>
        <taxon>Dikarya</taxon>
        <taxon>Ascomycota</taxon>
        <taxon>Pezizomycotina</taxon>
        <taxon>Sordariomycetes</taxon>
        <taxon>Hypocreomycetidae</taxon>
        <taxon>Hypocreales</taxon>
        <taxon>Ophiocordycipitaceae</taxon>
        <taxon>Purpureocillium</taxon>
    </lineage>
</organism>
<dbReference type="AlphaFoldDB" id="A0A2U3EK41"/>
<accession>A0A2U3EK41</accession>
<evidence type="ECO:0000313" key="4">
    <source>
        <dbReference type="Proteomes" id="UP000245956"/>
    </source>
</evidence>
<evidence type="ECO:0000313" key="2">
    <source>
        <dbReference type="EMBL" id="KAK4092556.1"/>
    </source>
</evidence>
<keyword evidence="5" id="KW-1185">Reference proteome</keyword>
<evidence type="ECO:0000256" key="1">
    <source>
        <dbReference type="SAM" id="MobiDB-lite"/>
    </source>
</evidence>
<comment type="caution">
    <text evidence="3">The sequence shown here is derived from an EMBL/GenBank/DDBJ whole genome shotgun (WGS) entry which is preliminary data.</text>
</comment>
<reference evidence="3 4" key="2">
    <citation type="journal article" date="2016" name="Front. Microbiol.">
        <title>Genome and transcriptome sequences reveal the specific parasitism of the nematophagous Purpureocillium lilacinum 36-1.</title>
        <authorList>
            <person name="Xie J."/>
            <person name="Li S."/>
            <person name="Mo C."/>
            <person name="Xiao X."/>
            <person name="Peng D."/>
            <person name="Wang G."/>
            <person name="Xiao Y."/>
        </authorList>
    </citation>
    <scope>NUCLEOTIDE SEQUENCE [LARGE SCALE GENOMIC DNA]</scope>
    <source>
        <strain evidence="3 4">36-1</strain>
    </source>
</reference>
<dbReference type="EMBL" id="LCWV01000003">
    <property type="protein sequence ID" value="PWI74863.1"/>
    <property type="molecule type" value="Genomic_DNA"/>
</dbReference>
<sequence>MAQSIPRVHDGSTPSIRIASPAAGLTVSSCDSAEVALRHSHDRRRPSVREGGVLPRPRSPSGRGTLIDVAQGPPASTTCRARRGTPRRLSSLARVWFLEPWPPDSRRPVTSARAALLARKFSYQQIATSGPRRQ</sequence>
<feature type="region of interest" description="Disordered" evidence="1">
    <location>
        <begin position="36"/>
        <end position="85"/>
    </location>
</feature>
<proteinExistence type="predicted"/>
<reference evidence="3" key="1">
    <citation type="submission" date="2015-05" db="EMBL/GenBank/DDBJ databases">
        <authorList>
            <person name="Wang D.B."/>
            <person name="Wang M."/>
        </authorList>
    </citation>
    <scope>NUCLEOTIDE SEQUENCE</scope>
    <source>
        <strain evidence="3">36-1</strain>
    </source>
</reference>
<name>A0A2U3EK41_PURLI</name>
<evidence type="ECO:0000313" key="3">
    <source>
        <dbReference type="EMBL" id="PWI74863.1"/>
    </source>
</evidence>
<protein>
    <submittedName>
        <fullName evidence="3">Uncharacterized protein</fullName>
    </submittedName>
</protein>
<dbReference type="Proteomes" id="UP000245956">
    <property type="component" value="Unassembled WGS sequence"/>
</dbReference>
<reference evidence="2" key="3">
    <citation type="submission" date="2023-11" db="EMBL/GenBank/DDBJ databases">
        <authorList>
            <person name="Beijen E."/>
            <person name="Ohm R.A."/>
        </authorList>
    </citation>
    <scope>NUCLEOTIDE SEQUENCE</scope>
    <source>
        <strain evidence="2">CBS 150709</strain>
    </source>
</reference>
<dbReference type="EMBL" id="JAWRVI010000008">
    <property type="protein sequence ID" value="KAK4092556.1"/>
    <property type="molecule type" value="Genomic_DNA"/>
</dbReference>
<evidence type="ECO:0000313" key="5">
    <source>
        <dbReference type="Proteomes" id="UP001287286"/>
    </source>
</evidence>
<feature type="region of interest" description="Disordered" evidence="1">
    <location>
        <begin position="1"/>
        <end position="20"/>
    </location>
</feature>
<dbReference type="PROSITE" id="PS51257">
    <property type="entry name" value="PROKAR_LIPOPROTEIN"/>
    <property type="match status" value="1"/>
</dbReference>
<dbReference type="Proteomes" id="UP001287286">
    <property type="component" value="Unassembled WGS sequence"/>
</dbReference>